<proteinExistence type="inferred from homology"/>
<dbReference type="SUPFAM" id="SSF140612">
    <property type="entry name" value="EB1 dimerisation domain-like"/>
    <property type="match status" value="1"/>
</dbReference>
<comment type="similarity">
    <text evidence="2">Belongs to the MAPRE family.</text>
</comment>
<evidence type="ECO:0000256" key="5">
    <source>
        <dbReference type="ARBA" id="ARBA00022701"/>
    </source>
</evidence>
<dbReference type="Proteomes" id="UP001498771">
    <property type="component" value="Unassembled WGS sequence"/>
</dbReference>
<dbReference type="PANTHER" id="PTHR10623">
    <property type="entry name" value="MICROTUBULE-ASSOCIATED PROTEIN RP/EB FAMILY MEMBER"/>
    <property type="match status" value="1"/>
</dbReference>
<dbReference type="Gene3D" id="1.10.418.10">
    <property type="entry name" value="Calponin-like domain"/>
    <property type="match status" value="1"/>
</dbReference>
<keyword evidence="3" id="KW-0963">Cytoplasm</keyword>
<dbReference type="SUPFAM" id="SSF47576">
    <property type="entry name" value="Calponin-homology domain, CH-domain"/>
    <property type="match status" value="1"/>
</dbReference>
<gene>
    <name evidence="13" type="ORF">BZA70DRAFT_238018</name>
</gene>
<evidence type="ECO:0000256" key="8">
    <source>
        <dbReference type="ARBA" id="ARBA00023306"/>
    </source>
</evidence>
<dbReference type="EMBL" id="JBBJBU010000005">
    <property type="protein sequence ID" value="KAK7205380.1"/>
    <property type="molecule type" value="Genomic_DNA"/>
</dbReference>
<dbReference type="InterPro" id="IPR036872">
    <property type="entry name" value="CH_dom_sf"/>
</dbReference>
<comment type="caution">
    <text evidence="13">The sequence shown here is derived from an EMBL/GenBank/DDBJ whole genome shotgun (WGS) entry which is preliminary data.</text>
</comment>
<accession>A0ABR1F6B6</accession>
<dbReference type="GeneID" id="90035941"/>
<name>A0ABR1F6B6_9ASCO</name>
<dbReference type="InterPro" id="IPR004953">
    <property type="entry name" value="EB1_C"/>
</dbReference>
<organism evidence="13 14">
    <name type="scientific">Myxozyma melibiosi</name>
    <dbReference type="NCBI Taxonomy" id="54550"/>
    <lineage>
        <taxon>Eukaryota</taxon>
        <taxon>Fungi</taxon>
        <taxon>Dikarya</taxon>
        <taxon>Ascomycota</taxon>
        <taxon>Saccharomycotina</taxon>
        <taxon>Lipomycetes</taxon>
        <taxon>Lipomycetales</taxon>
        <taxon>Lipomycetaceae</taxon>
        <taxon>Myxozyma</taxon>
    </lineage>
</organism>
<dbReference type="InterPro" id="IPR027328">
    <property type="entry name" value="MAPRE"/>
</dbReference>
<dbReference type="RefSeq" id="XP_064768413.1">
    <property type="nucleotide sequence ID" value="XM_064910429.1"/>
</dbReference>
<protein>
    <submittedName>
        <fullName evidence="13">Calponin homology domain-containing protein</fullName>
    </submittedName>
</protein>
<evidence type="ECO:0000256" key="4">
    <source>
        <dbReference type="ARBA" id="ARBA00022618"/>
    </source>
</evidence>
<dbReference type="PROSITE" id="PS51230">
    <property type="entry name" value="EB1_C"/>
    <property type="match status" value="1"/>
</dbReference>
<evidence type="ECO:0000256" key="9">
    <source>
        <dbReference type="PROSITE-ProRule" id="PRU00576"/>
    </source>
</evidence>
<keyword evidence="5 9" id="KW-0493">Microtubule</keyword>
<dbReference type="PROSITE" id="PS50021">
    <property type="entry name" value="CH"/>
    <property type="match status" value="1"/>
</dbReference>
<evidence type="ECO:0000256" key="2">
    <source>
        <dbReference type="ARBA" id="ARBA00010729"/>
    </source>
</evidence>
<dbReference type="Pfam" id="PF03271">
    <property type="entry name" value="EB1"/>
    <property type="match status" value="1"/>
</dbReference>
<dbReference type="Gene3D" id="1.20.5.1430">
    <property type="match status" value="1"/>
</dbReference>
<feature type="domain" description="Calponin-homology (CH)" evidence="11">
    <location>
        <begin position="2"/>
        <end position="103"/>
    </location>
</feature>
<evidence type="ECO:0000256" key="3">
    <source>
        <dbReference type="ARBA" id="ARBA00022490"/>
    </source>
</evidence>
<evidence type="ECO:0000256" key="6">
    <source>
        <dbReference type="ARBA" id="ARBA00022776"/>
    </source>
</evidence>
<keyword evidence="14" id="KW-1185">Reference proteome</keyword>
<evidence type="ECO:0000259" key="12">
    <source>
        <dbReference type="PROSITE" id="PS51230"/>
    </source>
</evidence>
<evidence type="ECO:0000313" key="14">
    <source>
        <dbReference type="Proteomes" id="UP001498771"/>
    </source>
</evidence>
<keyword evidence="4" id="KW-0132">Cell division</keyword>
<feature type="compositionally biased region" description="Low complexity" evidence="10">
    <location>
        <begin position="120"/>
        <end position="147"/>
    </location>
</feature>
<evidence type="ECO:0000256" key="7">
    <source>
        <dbReference type="ARBA" id="ARBA00023212"/>
    </source>
</evidence>
<dbReference type="InterPro" id="IPR036133">
    <property type="entry name" value="EB1_C_sf"/>
</dbReference>
<evidence type="ECO:0000256" key="10">
    <source>
        <dbReference type="SAM" id="MobiDB-lite"/>
    </source>
</evidence>
<evidence type="ECO:0000256" key="1">
    <source>
        <dbReference type="ARBA" id="ARBA00004245"/>
    </source>
</evidence>
<evidence type="ECO:0000259" key="11">
    <source>
        <dbReference type="PROSITE" id="PS50021"/>
    </source>
</evidence>
<keyword evidence="8" id="KW-0131">Cell cycle</keyword>
<keyword evidence="7" id="KW-0206">Cytoskeleton</keyword>
<evidence type="ECO:0000313" key="13">
    <source>
        <dbReference type="EMBL" id="KAK7205380.1"/>
    </source>
</evidence>
<dbReference type="InterPro" id="IPR001715">
    <property type="entry name" value="CH_dom"/>
</dbReference>
<feature type="region of interest" description="Disordered" evidence="10">
    <location>
        <begin position="117"/>
        <end position="168"/>
    </location>
</feature>
<sequence>MGESRLELLAWMSDLLQMEFSKIEQCGTGAPLCQIFDSIYGDVPMSKVKFDVHSEYQYLPNFKVLQAVFLRHKIDKTVPVERLVKCKMQDNLEFLQWVKKFWDAHYPGGEYDALSRRKGPGISSSASSGPAPRAASVVSSRKVSGSSSAGGAGSSGASNGSGIVPRTRTPSANVQIQQLQTENAALREHAEGLERERDFYFSKLRDIEIFVTSVADEDAALVGADGVPANAEKDAMIRQIQDILYTTEEGFEIPDAEAVDAVEEEETF</sequence>
<reference evidence="13 14" key="1">
    <citation type="submission" date="2024-03" db="EMBL/GenBank/DDBJ databases">
        <title>Genome-scale model development and genomic sequencing of the oleaginous clade Lipomyces.</title>
        <authorList>
            <consortium name="Lawrence Berkeley National Laboratory"/>
            <person name="Czajka J.J."/>
            <person name="Han Y."/>
            <person name="Kim J."/>
            <person name="Mondo S.J."/>
            <person name="Hofstad B.A."/>
            <person name="Robles A."/>
            <person name="Haridas S."/>
            <person name="Riley R."/>
            <person name="LaButti K."/>
            <person name="Pangilinan J."/>
            <person name="Andreopoulos W."/>
            <person name="Lipzen A."/>
            <person name="Yan J."/>
            <person name="Wang M."/>
            <person name="Ng V."/>
            <person name="Grigoriev I.V."/>
            <person name="Spatafora J.W."/>
            <person name="Magnuson J.K."/>
            <person name="Baker S.E."/>
            <person name="Pomraning K.R."/>
        </authorList>
    </citation>
    <scope>NUCLEOTIDE SEQUENCE [LARGE SCALE GENOMIC DNA]</scope>
    <source>
        <strain evidence="13 14">Phaff 52-87</strain>
    </source>
</reference>
<keyword evidence="6" id="KW-0498">Mitosis</keyword>
<feature type="domain" description="EB1 C-terminal" evidence="12">
    <location>
        <begin position="168"/>
        <end position="253"/>
    </location>
</feature>
<comment type="subcellular location">
    <subcellularLocation>
        <location evidence="1">Cytoplasm</location>
        <location evidence="1">Cytoskeleton</location>
    </subcellularLocation>
</comment>